<feature type="region of interest" description="Disordered" evidence="7">
    <location>
        <begin position="195"/>
        <end position="227"/>
    </location>
</feature>
<dbReference type="GO" id="GO:0042823">
    <property type="term" value="P:pyridoxal phosphate biosynthetic process"/>
    <property type="evidence" value="ECO:0007669"/>
    <property type="project" value="InterPro"/>
</dbReference>
<evidence type="ECO:0000313" key="9">
    <source>
        <dbReference type="Proteomes" id="UP001165085"/>
    </source>
</evidence>
<keyword evidence="9" id="KW-1185">Reference proteome</keyword>
<organism evidence="8 9">
    <name type="scientific">Triparma strigata</name>
    <dbReference type="NCBI Taxonomy" id="1606541"/>
    <lineage>
        <taxon>Eukaryota</taxon>
        <taxon>Sar</taxon>
        <taxon>Stramenopiles</taxon>
        <taxon>Ochrophyta</taxon>
        <taxon>Bolidophyceae</taxon>
        <taxon>Parmales</taxon>
        <taxon>Triparmaceae</taxon>
        <taxon>Triparma</taxon>
    </lineage>
</organism>
<evidence type="ECO:0000256" key="2">
    <source>
        <dbReference type="ARBA" id="ARBA00012918"/>
    </source>
</evidence>
<dbReference type="GO" id="GO:0005829">
    <property type="term" value="C:cytosol"/>
    <property type="evidence" value="ECO:0007669"/>
    <property type="project" value="TreeGrafter"/>
</dbReference>
<evidence type="ECO:0000256" key="6">
    <source>
        <dbReference type="ARBA" id="ARBA00049534"/>
    </source>
</evidence>
<dbReference type="InterPro" id="IPR029062">
    <property type="entry name" value="Class_I_gatase-like"/>
</dbReference>
<dbReference type="InterPro" id="IPR021196">
    <property type="entry name" value="PdxT/SNO_CS"/>
</dbReference>
<gene>
    <name evidence="8" type="ORF">TrST_g7224</name>
</gene>
<keyword evidence="4" id="KW-0315">Glutamine amidotransferase</keyword>
<dbReference type="InterPro" id="IPR002161">
    <property type="entry name" value="PdxT/SNO"/>
</dbReference>
<keyword evidence="3" id="KW-0378">Hydrolase</keyword>
<comment type="caution">
    <text evidence="8">The sequence shown here is derived from an EMBL/GenBank/DDBJ whole genome shotgun (WGS) entry which is preliminary data.</text>
</comment>
<dbReference type="SUPFAM" id="SSF52317">
    <property type="entry name" value="Class I glutamine amidotransferase-like"/>
    <property type="match status" value="1"/>
</dbReference>
<accession>A0A9W6ZZG1</accession>
<dbReference type="PROSITE" id="PS01236">
    <property type="entry name" value="PDXT_SNO_1"/>
    <property type="match status" value="1"/>
</dbReference>
<sequence length="269" mass="28507">MTLIGILALQGAFEEHANIFATLPNPPPTKLVRTPSDLTECTALVLPGGESTSMGLIGEATGIWSSLQTFTKTKPVWGTCAGLILLANSAVGTSAVIDQGSALIGGLDCLVCRNYFGSQISSFELSIKMPPSIGGEPFKGVFIRAPAILTPPKNCTILATVIAKPSRQANAVLEVLETKIKNGETVTDLKVVHEDDDDGVIPSRPSKKQKKAGGDTGSFELPGASGKGGAREVVVALRKDNMLATAFHPELTEDGRWHQFFLEEFVYKA</sequence>
<evidence type="ECO:0000256" key="5">
    <source>
        <dbReference type="ARBA" id="ARBA00023239"/>
    </source>
</evidence>
<evidence type="ECO:0000313" key="8">
    <source>
        <dbReference type="EMBL" id="GMH58645.1"/>
    </source>
</evidence>
<dbReference type="EMBL" id="BRXY01000054">
    <property type="protein sequence ID" value="GMH58645.1"/>
    <property type="molecule type" value="Genomic_DNA"/>
</dbReference>
<dbReference type="OrthoDB" id="2039at2759"/>
<dbReference type="GO" id="GO:1903600">
    <property type="term" value="C:glutaminase complex"/>
    <property type="evidence" value="ECO:0007669"/>
    <property type="project" value="TreeGrafter"/>
</dbReference>
<dbReference type="Proteomes" id="UP001165085">
    <property type="component" value="Unassembled WGS sequence"/>
</dbReference>
<protein>
    <recommendedName>
        <fullName evidence="2">glutaminase</fullName>
        <ecNumber evidence="2">3.5.1.2</ecNumber>
    </recommendedName>
</protein>
<dbReference type="GO" id="GO:0016829">
    <property type="term" value="F:lyase activity"/>
    <property type="evidence" value="ECO:0007669"/>
    <property type="project" value="UniProtKB-KW"/>
</dbReference>
<dbReference type="Pfam" id="PF01174">
    <property type="entry name" value="SNO"/>
    <property type="match status" value="2"/>
</dbReference>
<dbReference type="PANTHER" id="PTHR31559">
    <property type="entry name" value="PYRIDOXAL 5'-PHOSPHATE SYNTHASE SUBUNIT SNO"/>
    <property type="match status" value="1"/>
</dbReference>
<comment type="similarity">
    <text evidence="1">Belongs to the glutaminase PdxT/SNO family.</text>
</comment>
<reference evidence="9" key="1">
    <citation type="journal article" date="2023" name="Commun. Biol.">
        <title>Genome analysis of Parmales, the sister group of diatoms, reveals the evolutionary specialization of diatoms from phago-mixotrophs to photoautotrophs.</title>
        <authorList>
            <person name="Ban H."/>
            <person name="Sato S."/>
            <person name="Yoshikawa S."/>
            <person name="Yamada K."/>
            <person name="Nakamura Y."/>
            <person name="Ichinomiya M."/>
            <person name="Sato N."/>
            <person name="Blanc-Mathieu R."/>
            <person name="Endo H."/>
            <person name="Kuwata A."/>
            <person name="Ogata H."/>
        </authorList>
    </citation>
    <scope>NUCLEOTIDE SEQUENCE [LARGE SCALE GENOMIC DNA]</scope>
    <source>
        <strain evidence="9">NIES 3701</strain>
    </source>
</reference>
<evidence type="ECO:0000256" key="7">
    <source>
        <dbReference type="SAM" id="MobiDB-lite"/>
    </source>
</evidence>
<name>A0A9W6ZZG1_9STRA</name>
<evidence type="ECO:0000256" key="1">
    <source>
        <dbReference type="ARBA" id="ARBA00008345"/>
    </source>
</evidence>
<dbReference type="NCBIfam" id="TIGR03800">
    <property type="entry name" value="PLP_synth_Pdx2"/>
    <property type="match status" value="1"/>
</dbReference>
<dbReference type="GO" id="GO:0004359">
    <property type="term" value="F:glutaminase activity"/>
    <property type="evidence" value="ECO:0007669"/>
    <property type="project" value="UniProtKB-EC"/>
</dbReference>
<keyword evidence="5" id="KW-0456">Lyase</keyword>
<dbReference type="PANTHER" id="PTHR31559:SF0">
    <property type="entry name" value="PYRIDOXAL 5'-PHOSPHATE SYNTHASE SUBUNIT SNO1-RELATED"/>
    <property type="match status" value="1"/>
</dbReference>
<dbReference type="EC" id="3.5.1.2" evidence="2"/>
<dbReference type="PROSITE" id="PS51273">
    <property type="entry name" value="GATASE_TYPE_1"/>
    <property type="match status" value="1"/>
</dbReference>
<dbReference type="PROSITE" id="PS51130">
    <property type="entry name" value="PDXT_SNO_2"/>
    <property type="match status" value="1"/>
</dbReference>
<dbReference type="GO" id="GO:0008614">
    <property type="term" value="P:pyridoxine metabolic process"/>
    <property type="evidence" value="ECO:0007669"/>
    <property type="project" value="TreeGrafter"/>
</dbReference>
<dbReference type="AlphaFoldDB" id="A0A9W6ZZG1"/>
<comment type="catalytic activity">
    <reaction evidence="6">
        <text>L-glutamine + H2O = L-glutamate + NH4(+)</text>
        <dbReference type="Rhea" id="RHEA:15889"/>
        <dbReference type="ChEBI" id="CHEBI:15377"/>
        <dbReference type="ChEBI" id="CHEBI:28938"/>
        <dbReference type="ChEBI" id="CHEBI:29985"/>
        <dbReference type="ChEBI" id="CHEBI:58359"/>
        <dbReference type="EC" id="3.5.1.2"/>
    </reaction>
</comment>
<evidence type="ECO:0000256" key="4">
    <source>
        <dbReference type="ARBA" id="ARBA00022962"/>
    </source>
</evidence>
<dbReference type="Gene3D" id="3.40.50.880">
    <property type="match status" value="1"/>
</dbReference>
<evidence type="ECO:0000256" key="3">
    <source>
        <dbReference type="ARBA" id="ARBA00022801"/>
    </source>
</evidence>
<proteinExistence type="inferred from homology"/>